<gene>
    <name evidence="2" type="ORF">SY85_24065</name>
</gene>
<feature type="transmembrane region" description="Helical" evidence="1">
    <location>
        <begin position="95"/>
        <end position="115"/>
    </location>
</feature>
<name>A0A172U193_9BACT</name>
<evidence type="ECO:0000313" key="2">
    <source>
        <dbReference type="EMBL" id="ANE53090.1"/>
    </source>
</evidence>
<reference evidence="2 3" key="2">
    <citation type="journal article" date="2016" name="Int. J. Syst. Evol. Microbiol.">
        <title>Flavisolibacter tropicus sp. nov., isolated from tropical soil.</title>
        <authorList>
            <person name="Lee J.J."/>
            <person name="Kang M.S."/>
            <person name="Kim G.S."/>
            <person name="Lee C.S."/>
            <person name="Lim S."/>
            <person name="Lee J."/>
            <person name="Roh S.H."/>
            <person name="Kang H."/>
            <person name="Ha J.M."/>
            <person name="Bae S."/>
            <person name="Jung H.Y."/>
            <person name="Kim M.K."/>
        </authorList>
    </citation>
    <scope>NUCLEOTIDE SEQUENCE [LARGE SCALE GENOMIC DNA]</scope>
    <source>
        <strain evidence="2 3">LCS9</strain>
    </source>
</reference>
<dbReference type="Pfam" id="PF01944">
    <property type="entry name" value="SpoIIM"/>
    <property type="match status" value="1"/>
</dbReference>
<organism evidence="2 3">
    <name type="scientific">Flavisolibacter tropicus</name>
    <dbReference type="NCBI Taxonomy" id="1492898"/>
    <lineage>
        <taxon>Bacteria</taxon>
        <taxon>Pseudomonadati</taxon>
        <taxon>Bacteroidota</taxon>
        <taxon>Chitinophagia</taxon>
        <taxon>Chitinophagales</taxon>
        <taxon>Chitinophagaceae</taxon>
        <taxon>Flavisolibacter</taxon>
    </lineage>
</organism>
<dbReference type="OrthoDB" id="9800053at2"/>
<dbReference type="STRING" id="1492898.SY85_24065"/>
<protein>
    <submittedName>
        <fullName evidence="2">Membrane protein</fullName>
    </submittedName>
</protein>
<accession>A0A172U193</accession>
<dbReference type="RefSeq" id="WP_066408713.1">
    <property type="nucleotide sequence ID" value="NZ_CP011390.1"/>
</dbReference>
<dbReference type="EMBL" id="CP011390">
    <property type="protein sequence ID" value="ANE53090.1"/>
    <property type="molecule type" value="Genomic_DNA"/>
</dbReference>
<dbReference type="InterPro" id="IPR002798">
    <property type="entry name" value="SpoIIM-like"/>
</dbReference>
<dbReference type="PATRIC" id="fig|1492898.3.peg.5230"/>
<dbReference type="PANTHER" id="PTHR35337">
    <property type="entry name" value="SLR1478 PROTEIN"/>
    <property type="match status" value="1"/>
</dbReference>
<evidence type="ECO:0000256" key="1">
    <source>
        <dbReference type="SAM" id="Phobius"/>
    </source>
</evidence>
<dbReference type="AlphaFoldDB" id="A0A172U193"/>
<keyword evidence="1" id="KW-1133">Transmembrane helix</keyword>
<keyword evidence="3" id="KW-1185">Reference proteome</keyword>
<keyword evidence="1" id="KW-0472">Membrane</keyword>
<proteinExistence type="predicted"/>
<feature type="transmembrane region" description="Helical" evidence="1">
    <location>
        <begin position="282"/>
        <end position="303"/>
    </location>
</feature>
<dbReference type="Proteomes" id="UP000077177">
    <property type="component" value="Chromosome"/>
</dbReference>
<evidence type="ECO:0000313" key="3">
    <source>
        <dbReference type="Proteomes" id="UP000077177"/>
    </source>
</evidence>
<feature type="transmembrane region" description="Helical" evidence="1">
    <location>
        <begin position="219"/>
        <end position="237"/>
    </location>
</feature>
<keyword evidence="1" id="KW-0812">Transmembrane</keyword>
<sequence length="327" mass="37233">MREGLFIKKHKDRWERVEHGSVTDPDQLAKDFTQLVDDLAYAKTFYPTSRVTHYINALASRIYLGIYQNRKERSNRLVHFFKYDVPYTVGKHHSVMLFSLSIFILFASVGFFSSLHDDTFVRQVLGDSYVDMTLQNIEEGNPFNVYADSNPFFMFIRIMINNIMVSFFYFFKGILFGVPSIVSLAKESMRIGAFEHMFYTKGLGGQAVVTVLLHGLLELTAIIITCGAGVVMGKSFLFAGTQKRIDSLRQGAKDGVKIVVGLMPVFMVAAFIEGFITRYYKMPLFMSLSILLVCGLFIIWYFVLYPIKLVQQSAAETLVADRKTIHA</sequence>
<feature type="transmembrane region" description="Helical" evidence="1">
    <location>
        <begin position="258"/>
        <end position="276"/>
    </location>
</feature>
<reference evidence="3" key="1">
    <citation type="submission" date="2015-01" db="EMBL/GenBank/DDBJ databases">
        <title>Flavisolibacter sp./LCS9/ whole genome sequencing.</title>
        <authorList>
            <person name="Kim M.K."/>
            <person name="Srinivasan S."/>
            <person name="Lee J.-J."/>
        </authorList>
    </citation>
    <scope>NUCLEOTIDE SEQUENCE [LARGE SCALE GENOMIC DNA]</scope>
    <source>
        <strain evidence="3">LCS9</strain>
    </source>
</reference>
<dbReference type="KEGG" id="fla:SY85_24065"/>
<dbReference type="PANTHER" id="PTHR35337:SF1">
    <property type="entry name" value="SLR1478 PROTEIN"/>
    <property type="match status" value="1"/>
</dbReference>